<evidence type="ECO:0000313" key="1">
    <source>
        <dbReference type="EMBL" id="ARQ01037.1"/>
    </source>
</evidence>
<dbReference type="AlphaFoldDB" id="A0A1W6ZUG0"/>
<protein>
    <submittedName>
        <fullName evidence="1">Uncharacterized protein</fullName>
    </submittedName>
</protein>
<sequence>MTRRPRKTKLKFWPVDVKRRTKRRKPPRQARRKRNAFSARLTIDITPDLRARIKITAFERGVTVAYMLRLLLLKTFPRARGGRR</sequence>
<dbReference type="SUPFAM" id="SSF47598">
    <property type="entry name" value="Ribbon-helix-helix"/>
    <property type="match status" value="1"/>
</dbReference>
<dbReference type="EMBL" id="CP021112">
    <property type="protein sequence ID" value="ARQ01037.1"/>
    <property type="molecule type" value="Genomic_DNA"/>
</dbReference>
<organism evidence="1 2">
    <name type="scientific">Pseudorhodoplanes sinuspersici</name>
    <dbReference type="NCBI Taxonomy" id="1235591"/>
    <lineage>
        <taxon>Bacteria</taxon>
        <taxon>Pseudomonadati</taxon>
        <taxon>Pseudomonadota</taxon>
        <taxon>Alphaproteobacteria</taxon>
        <taxon>Hyphomicrobiales</taxon>
        <taxon>Pseudorhodoplanes</taxon>
    </lineage>
</organism>
<dbReference type="KEGG" id="psin:CAK95_19490"/>
<dbReference type="GO" id="GO:0006355">
    <property type="term" value="P:regulation of DNA-templated transcription"/>
    <property type="evidence" value="ECO:0007669"/>
    <property type="project" value="InterPro"/>
</dbReference>
<accession>A0A1W6ZUG0</accession>
<proteinExistence type="predicted"/>
<name>A0A1W6ZUG0_9HYPH</name>
<reference evidence="1 2" key="1">
    <citation type="submission" date="2017-05" db="EMBL/GenBank/DDBJ databases">
        <title>Full genome sequence of Pseudorhodoplanes sinuspersici.</title>
        <authorList>
            <person name="Dastgheib S.M.M."/>
            <person name="Shavandi M."/>
            <person name="Tirandaz H."/>
        </authorList>
    </citation>
    <scope>NUCLEOTIDE SEQUENCE [LARGE SCALE GENOMIC DNA]</scope>
    <source>
        <strain evidence="1 2">RIPI110</strain>
    </source>
</reference>
<dbReference type="InterPro" id="IPR010985">
    <property type="entry name" value="Ribbon_hlx_hlx"/>
</dbReference>
<gene>
    <name evidence="1" type="ORF">CAK95_19490</name>
</gene>
<dbReference type="STRING" id="1235591.CAK95_19490"/>
<keyword evidence="2" id="KW-1185">Reference proteome</keyword>
<evidence type="ECO:0000313" key="2">
    <source>
        <dbReference type="Proteomes" id="UP000194137"/>
    </source>
</evidence>
<dbReference type="RefSeq" id="WP_120265346.1">
    <property type="nucleotide sequence ID" value="NZ_CP021112.1"/>
</dbReference>
<dbReference type="Proteomes" id="UP000194137">
    <property type="component" value="Chromosome"/>
</dbReference>
<dbReference type="OrthoDB" id="7508186at2"/>